<dbReference type="InterPro" id="IPR001387">
    <property type="entry name" value="Cro/C1-type_HTH"/>
</dbReference>
<dbReference type="GO" id="GO:0042803">
    <property type="term" value="F:protein homodimerization activity"/>
    <property type="evidence" value="ECO:0007669"/>
    <property type="project" value="InterPro"/>
</dbReference>
<dbReference type="GO" id="GO:0051087">
    <property type="term" value="F:protein-folding chaperone binding"/>
    <property type="evidence" value="ECO:0007669"/>
    <property type="project" value="InterPro"/>
</dbReference>
<dbReference type="InterPro" id="IPR000740">
    <property type="entry name" value="GrpE"/>
</dbReference>
<dbReference type="GO" id="GO:0000774">
    <property type="term" value="F:adenyl-nucleotide exchange factor activity"/>
    <property type="evidence" value="ECO:0007669"/>
    <property type="project" value="InterPro"/>
</dbReference>
<dbReference type="EMBL" id="CP000393">
    <property type="protein sequence ID" value="ABG50317.1"/>
    <property type="molecule type" value="Genomic_DNA"/>
</dbReference>
<evidence type="ECO:0000256" key="1">
    <source>
        <dbReference type="SAM" id="Coils"/>
    </source>
</evidence>
<name>Q117K7_TRIEI</name>
<dbReference type="Pfam" id="PF13443">
    <property type="entry name" value="HTH_26"/>
    <property type="match status" value="1"/>
</dbReference>
<evidence type="ECO:0000259" key="2">
    <source>
        <dbReference type="Pfam" id="PF13443"/>
    </source>
</evidence>
<dbReference type="GO" id="GO:0006457">
    <property type="term" value="P:protein folding"/>
    <property type="evidence" value="ECO:0007669"/>
    <property type="project" value="InterPro"/>
</dbReference>
<dbReference type="eggNOG" id="COG0576">
    <property type="taxonomic scope" value="Bacteria"/>
</dbReference>
<feature type="coiled-coil region" evidence="1">
    <location>
        <begin position="105"/>
        <end position="136"/>
    </location>
</feature>
<accession>Q117K7</accession>
<feature type="domain" description="HTH cro/C1-type" evidence="2">
    <location>
        <begin position="32"/>
        <end position="90"/>
    </location>
</feature>
<keyword evidence="1" id="KW-0175">Coiled coil</keyword>
<evidence type="ECO:0000313" key="3">
    <source>
        <dbReference type="EMBL" id="ABG50317.1"/>
    </source>
</evidence>
<dbReference type="SUPFAM" id="SSF47413">
    <property type="entry name" value="lambda repressor-like DNA-binding domains"/>
    <property type="match status" value="1"/>
</dbReference>
<dbReference type="STRING" id="203124.Tery_0919"/>
<dbReference type="KEGG" id="ter:Tery_0919"/>
<organism evidence="3">
    <name type="scientific">Trichodesmium erythraeum (strain IMS101)</name>
    <dbReference type="NCBI Taxonomy" id="203124"/>
    <lineage>
        <taxon>Bacteria</taxon>
        <taxon>Bacillati</taxon>
        <taxon>Cyanobacteriota</taxon>
        <taxon>Cyanophyceae</taxon>
        <taxon>Oscillatoriophycideae</taxon>
        <taxon>Oscillatoriales</taxon>
        <taxon>Microcoleaceae</taxon>
        <taxon>Trichodesmium</taxon>
    </lineage>
</organism>
<protein>
    <recommendedName>
        <fullName evidence="2">HTH cro/C1-type domain-containing protein</fullName>
    </recommendedName>
</protein>
<sequence length="232" mass="26659">MVYFRIYKKVCSFPYFTGRMNQSFRINYAPILQNLMQDANISSYRELSQKARVSELQVIRLQGGLASQMRVDILLKISLALGITLTELLTNFAPELVKNLPKNSTSALEQECKNLQKELEQQKQFLMQEFQQSSLQILESWLQQWPTVIYKAKQNPSLAAIKILPLLRPVEKLMGQWNVESLAPVGAEVPFDPQLHQLMEGYAQKGEMVTIRYTGYRQGDKLLFRAKVSPIS</sequence>
<dbReference type="Gene3D" id="1.10.260.40">
    <property type="entry name" value="lambda repressor-like DNA-binding domains"/>
    <property type="match status" value="1"/>
</dbReference>
<proteinExistence type="predicted"/>
<dbReference type="HOGENOM" id="CLU_078800_0_0_3"/>
<dbReference type="Pfam" id="PF01025">
    <property type="entry name" value="GrpE"/>
    <property type="match status" value="1"/>
</dbReference>
<reference evidence="3" key="1">
    <citation type="submission" date="2006-06" db="EMBL/GenBank/DDBJ databases">
        <title>Complete sequence of Trichodesmium erythraeum IMS101.</title>
        <authorList>
            <consortium name="US DOE Joint Genome Institute"/>
            <person name="Copeland A."/>
            <person name="Lucas S."/>
            <person name="Lapidus A."/>
            <person name="Barry K."/>
            <person name="Detter J.C."/>
            <person name="Glavina del Rio T."/>
            <person name="Hammon N."/>
            <person name="Israni S."/>
            <person name="Dalin E."/>
            <person name="Tice H."/>
            <person name="Pitluck S."/>
            <person name="Kiss H."/>
            <person name="Munk A.C."/>
            <person name="Brettin T."/>
            <person name="Bruce D."/>
            <person name="Han C."/>
            <person name="Tapia R."/>
            <person name="Gilna P."/>
            <person name="Schmutz J."/>
            <person name="Larimer F."/>
            <person name="Land M."/>
            <person name="Hauser L."/>
            <person name="Kyrpides N."/>
            <person name="Kim E."/>
            <person name="Richardson P."/>
        </authorList>
    </citation>
    <scope>NUCLEOTIDE SEQUENCE [LARGE SCALE GENOMIC DNA]</scope>
    <source>
        <strain evidence="3">IMS101</strain>
    </source>
</reference>
<dbReference type="GO" id="GO:0003677">
    <property type="term" value="F:DNA binding"/>
    <property type="evidence" value="ECO:0007669"/>
    <property type="project" value="InterPro"/>
</dbReference>
<dbReference type="InterPro" id="IPR010982">
    <property type="entry name" value="Lambda_DNA-bd_dom_sf"/>
</dbReference>
<gene>
    <name evidence="3" type="ordered locus">Tery_0919</name>
</gene>
<dbReference type="AlphaFoldDB" id="Q117K7"/>